<keyword evidence="1" id="KW-1133">Transmembrane helix</keyword>
<evidence type="ECO:0000313" key="2">
    <source>
        <dbReference type="EMBL" id="OGF62591.1"/>
    </source>
</evidence>
<dbReference type="STRING" id="1798325.A2834_02600"/>
<comment type="caution">
    <text evidence="2">The sequence shown here is derived from an EMBL/GenBank/DDBJ whole genome shotgun (WGS) entry which is preliminary data.</text>
</comment>
<sequence length="140" mass="16263">MLKWVFNFISLTLANICFYYLLWMMNGWAKNGFRIVWDLKILQIDLQINNFFLFVCVATLILLPLNYFAQIPFNAGYLGAAQGGGSLKLSQFMLWFSTPISFTIFALWKLRIEEPINWVGFSVGILFLILAQVAIRFIKF</sequence>
<accession>A0A1F5VI37</accession>
<feature type="transmembrane region" description="Helical" evidence="1">
    <location>
        <begin position="89"/>
        <end position="108"/>
    </location>
</feature>
<organism evidence="2 3">
    <name type="scientific">Candidatus Giovannonibacteria bacterium RIFCSPHIGHO2_01_FULL_45_23</name>
    <dbReference type="NCBI Taxonomy" id="1798325"/>
    <lineage>
        <taxon>Bacteria</taxon>
        <taxon>Candidatus Giovannoniibacteriota</taxon>
    </lineage>
</organism>
<reference evidence="2 3" key="1">
    <citation type="journal article" date="2016" name="Nat. Commun.">
        <title>Thousands of microbial genomes shed light on interconnected biogeochemical processes in an aquifer system.</title>
        <authorList>
            <person name="Anantharaman K."/>
            <person name="Brown C.T."/>
            <person name="Hug L.A."/>
            <person name="Sharon I."/>
            <person name="Castelle C.J."/>
            <person name="Probst A.J."/>
            <person name="Thomas B.C."/>
            <person name="Singh A."/>
            <person name="Wilkins M.J."/>
            <person name="Karaoz U."/>
            <person name="Brodie E.L."/>
            <person name="Williams K.H."/>
            <person name="Hubbard S.S."/>
            <person name="Banfield J.F."/>
        </authorList>
    </citation>
    <scope>NUCLEOTIDE SEQUENCE [LARGE SCALE GENOMIC DNA]</scope>
</reference>
<feature type="transmembrane region" description="Helical" evidence="1">
    <location>
        <begin position="50"/>
        <end position="69"/>
    </location>
</feature>
<gene>
    <name evidence="2" type="ORF">A2834_02600</name>
</gene>
<feature type="transmembrane region" description="Helical" evidence="1">
    <location>
        <begin position="6"/>
        <end position="29"/>
    </location>
</feature>
<keyword evidence="1" id="KW-0812">Transmembrane</keyword>
<dbReference type="Proteomes" id="UP000179251">
    <property type="component" value="Unassembled WGS sequence"/>
</dbReference>
<dbReference type="EMBL" id="MFHD01000016">
    <property type="protein sequence ID" value="OGF62591.1"/>
    <property type="molecule type" value="Genomic_DNA"/>
</dbReference>
<evidence type="ECO:0000256" key="1">
    <source>
        <dbReference type="SAM" id="Phobius"/>
    </source>
</evidence>
<protein>
    <submittedName>
        <fullName evidence="2">Uncharacterized protein</fullName>
    </submittedName>
</protein>
<feature type="transmembrane region" description="Helical" evidence="1">
    <location>
        <begin position="115"/>
        <end position="138"/>
    </location>
</feature>
<keyword evidence="1" id="KW-0472">Membrane</keyword>
<proteinExistence type="predicted"/>
<name>A0A1F5VI37_9BACT</name>
<dbReference type="AlphaFoldDB" id="A0A1F5VI37"/>
<evidence type="ECO:0000313" key="3">
    <source>
        <dbReference type="Proteomes" id="UP000179251"/>
    </source>
</evidence>